<feature type="region of interest" description="Disordered" evidence="1">
    <location>
        <begin position="1"/>
        <end position="20"/>
    </location>
</feature>
<keyword evidence="2" id="KW-0812">Transmembrane</keyword>
<name>A0A944GUU5_9HYPH</name>
<gene>
    <name evidence="3" type="ORF">DYI23_17340</name>
</gene>
<reference evidence="3" key="1">
    <citation type="submission" date="2018-08" db="EMBL/GenBank/DDBJ databases">
        <authorList>
            <person name="Jin W."/>
            <person name="Wang H."/>
            <person name="Yang Y."/>
            <person name="Li M."/>
            <person name="Liu J."/>
        </authorList>
    </citation>
    <scope>NUCLEOTIDE SEQUENCE</scope>
    <source>
        <strain evidence="3">AESS21</strain>
    </source>
</reference>
<evidence type="ECO:0000313" key="4">
    <source>
        <dbReference type="Proteomes" id="UP000705379"/>
    </source>
</evidence>
<feature type="transmembrane region" description="Helical" evidence="2">
    <location>
        <begin position="28"/>
        <end position="50"/>
    </location>
</feature>
<evidence type="ECO:0000256" key="2">
    <source>
        <dbReference type="SAM" id="Phobius"/>
    </source>
</evidence>
<evidence type="ECO:0000313" key="3">
    <source>
        <dbReference type="EMBL" id="MBS8261996.1"/>
    </source>
</evidence>
<dbReference type="Proteomes" id="UP000705379">
    <property type="component" value="Unassembled WGS sequence"/>
</dbReference>
<proteinExistence type="predicted"/>
<dbReference type="AlphaFoldDB" id="A0A944GUU5"/>
<keyword evidence="2" id="KW-1133">Transmembrane helix</keyword>
<reference evidence="3" key="2">
    <citation type="journal article" date="2021" name="Microorganisms">
        <title>Bacterial Dimethylsulfoniopropionate Biosynthesis in the East China Sea.</title>
        <authorList>
            <person name="Liu J."/>
            <person name="Zhang Y."/>
            <person name="Liu J."/>
            <person name="Zhong H."/>
            <person name="Williams B.T."/>
            <person name="Zheng Y."/>
            <person name="Curson A.R.J."/>
            <person name="Sun C."/>
            <person name="Sun H."/>
            <person name="Song D."/>
            <person name="Wagner Mackenzie B."/>
            <person name="Bermejo Martinez A."/>
            <person name="Todd J.D."/>
            <person name="Zhang X.H."/>
        </authorList>
    </citation>
    <scope>NUCLEOTIDE SEQUENCE</scope>
    <source>
        <strain evidence="3">AESS21</strain>
    </source>
</reference>
<sequence>MRGCDGQGKLAKSDSFEEPPAVPTLTRLILVLIILGGLGYGAVYSLANLVEPREREITVRIKKDGFGR</sequence>
<accession>A0A944GUU5</accession>
<keyword evidence="2" id="KW-0472">Membrane</keyword>
<comment type="caution">
    <text evidence="3">The sequence shown here is derived from an EMBL/GenBank/DDBJ whole genome shotgun (WGS) entry which is preliminary data.</text>
</comment>
<organism evidence="3 4">
    <name type="scientific">Roseibium polysiphoniae</name>
    <dbReference type="NCBI Taxonomy" id="2571221"/>
    <lineage>
        <taxon>Bacteria</taxon>
        <taxon>Pseudomonadati</taxon>
        <taxon>Pseudomonadota</taxon>
        <taxon>Alphaproteobacteria</taxon>
        <taxon>Hyphomicrobiales</taxon>
        <taxon>Stappiaceae</taxon>
        <taxon>Roseibium</taxon>
    </lineage>
</organism>
<dbReference type="EMBL" id="QTKU01000004">
    <property type="protein sequence ID" value="MBS8261996.1"/>
    <property type="molecule type" value="Genomic_DNA"/>
</dbReference>
<evidence type="ECO:0000256" key="1">
    <source>
        <dbReference type="SAM" id="MobiDB-lite"/>
    </source>
</evidence>
<protein>
    <submittedName>
        <fullName evidence="3">Uncharacterized protein</fullName>
    </submittedName>
</protein>